<evidence type="ECO:0000313" key="3">
    <source>
        <dbReference type="Proteomes" id="UP000053237"/>
    </source>
</evidence>
<organism evidence="2 3">
    <name type="scientific">Albugo candida</name>
    <dbReference type="NCBI Taxonomy" id="65357"/>
    <lineage>
        <taxon>Eukaryota</taxon>
        <taxon>Sar</taxon>
        <taxon>Stramenopiles</taxon>
        <taxon>Oomycota</taxon>
        <taxon>Peronosporomycetes</taxon>
        <taxon>Albuginales</taxon>
        <taxon>Albuginaceae</taxon>
        <taxon>Albugo</taxon>
    </lineage>
</organism>
<evidence type="ECO:0000313" key="2">
    <source>
        <dbReference type="EMBL" id="CCI50910.1"/>
    </source>
</evidence>
<dbReference type="InParanoid" id="A0A024GVL6"/>
<accession>A0A024GVL6</accession>
<dbReference type="Proteomes" id="UP000053237">
    <property type="component" value="Unassembled WGS sequence"/>
</dbReference>
<name>A0A024GVL6_9STRA</name>
<comment type="caution">
    <text evidence="2">The sequence shown here is derived from an EMBL/GenBank/DDBJ whole genome shotgun (WGS) entry which is preliminary data.</text>
</comment>
<keyword evidence="1" id="KW-0732">Signal</keyword>
<sequence>MLSTTLYFVLLLDALVSVHGKIPHCVIGASSRSLALKESIWSKPARPTDSTGFMDVIQIWYKRYYHIVILGTHVV</sequence>
<gene>
    <name evidence="2" type="ORF">BN9_134060</name>
</gene>
<evidence type="ECO:0008006" key="4">
    <source>
        <dbReference type="Google" id="ProtNLM"/>
    </source>
</evidence>
<reference evidence="2 3" key="1">
    <citation type="submission" date="2012-05" db="EMBL/GenBank/DDBJ databases">
        <title>Recombination and specialization in a pathogen metapopulation.</title>
        <authorList>
            <person name="Gardiner A."/>
            <person name="Kemen E."/>
            <person name="Schultz-Larsen T."/>
            <person name="MacLean D."/>
            <person name="Van Oosterhout C."/>
            <person name="Jones J.D.G."/>
        </authorList>
    </citation>
    <scope>NUCLEOTIDE SEQUENCE [LARGE SCALE GENOMIC DNA]</scope>
    <source>
        <strain evidence="2 3">Ac Nc2</strain>
    </source>
</reference>
<protein>
    <recommendedName>
        <fullName evidence="4">Secreted protein</fullName>
    </recommendedName>
</protein>
<dbReference type="EMBL" id="CAIX01001831">
    <property type="protein sequence ID" value="CCI50910.1"/>
    <property type="molecule type" value="Genomic_DNA"/>
</dbReference>
<evidence type="ECO:0000256" key="1">
    <source>
        <dbReference type="SAM" id="SignalP"/>
    </source>
</evidence>
<keyword evidence="3" id="KW-1185">Reference proteome</keyword>
<feature type="chain" id="PRO_5001529782" description="Secreted protein" evidence="1">
    <location>
        <begin position="21"/>
        <end position="75"/>
    </location>
</feature>
<feature type="signal peptide" evidence="1">
    <location>
        <begin position="1"/>
        <end position="20"/>
    </location>
</feature>
<proteinExistence type="predicted"/>
<dbReference type="AlphaFoldDB" id="A0A024GVL6"/>